<dbReference type="InterPro" id="IPR017938">
    <property type="entry name" value="Riboflavin_synthase-like_b-brl"/>
</dbReference>
<feature type="domain" description="FAD-binding FR-type" evidence="6">
    <location>
        <begin position="103"/>
        <end position="203"/>
    </location>
</feature>
<evidence type="ECO:0000313" key="8">
    <source>
        <dbReference type="Proteomes" id="UP001431019"/>
    </source>
</evidence>
<dbReference type="SUPFAM" id="SSF54292">
    <property type="entry name" value="2Fe-2S ferredoxin-like"/>
    <property type="match status" value="1"/>
</dbReference>
<dbReference type="Gene3D" id="3.40.50.80">
    <property type="entry name" value="Nucleotide-binding domain of ferredoxin-NADP reductase (FNR) module"/>
    <property type="match status" value="1"/>
</dbReference>
<dbReference type="Pfam" id="PF07729">
    <property type="entry name" value="FCD"/>
    <property type="match status" value="1"/>
</dbReference>
<dbReference type="PANTHER" id="PTHR46696">
    <property type="entry name" value="P450, PUTATIVE (EUROFUNG)-RELATED"/>
    <property type="match status" value="1"/>
</dbReference>
<evidence type="ECO:0000259" key="6">
    <source>
        <dbReference type="PROSITE" id="PS51384"/>
    </source>
</evidence>
<dbReference type="InterPro" id="IPR002397">
    <property type="entry name" value="Cyt_P450_B"/>
</dbReference>
<dbReference type="InterPro" id="IPR011711">
    <property type="entry name" value="GntR_C"/>
</dbReference>
<evidence type="ECO:0000256" key="1">
    <source>
        <dbReference type="ARBA" id="ARBA00010617"/>
    </source>
</evidence>
<dbReference type="PROSITE" id="PS51085">
    <property type="entry name" value="2FE2S_FER_2"/>
    <property type="match status" value="1"/>
</dbReference>
<dbReference type="InterPro" id="IPR017972">
    <property type="entry name" value="Cyt_P450_CS"/>
</dbReference>
<dbReference type="PANTHER" id="PTHR46696:SF3">
    <property type="entry name" value="PULCHERRIMINIC ACID SYNTHASE"/>
    <property type="match status" value="1"/>
</dbReference>
<dbReference type="Gene3D" id="2.40.30.10">
    <property type="entry name" value="Translation factors"/>
    <property type="match status" value="1"/>
</dbReference>
<dbReference type="PROSITE" id="PS00086">
    <property type="entry name" value="CYTOCHROME_P450"/>
    <property type="match status" value="1"/>
</dbReference>
<dbReference type="InterPro" id="IPR001433">
    <property type="entry name" value="OxRdtase_FAD/NAD-bd"/>
</dbReference>
<dbReference type="PROSITE" id="PS51384">
    <property type="entry name" value="FAD_FR"/>
    <property type="match status" value="1"/>
</dbReference>
<evidence type="ECO:0000259" key="5">
    <source>
        <dbReference type="PROSITE" id="PS51085"/>
    </source>
</evidence>
<dbReference type="Gene3D" id="3.10.20.30">
    <property type="match status" value="1"/>
</dbReference>
<keyword evidence="4" id="KW-0804">Transcription</keyword>
<protein>
    <submittedName>
        <fullName evidence="7">Cytochrome P450</fullName>
    </submittedName>
</protein>
<dbReference type="Proteomes" id="UP001431019">
    <property type="component" value="Unassembled WGS sequence"/>
</dbReference>
<reference evidence="7 8" key="1">
    <citation type="submission" date="2021-11" db="EMBL/GenBank/DDBJ databases">
        <authorList>
            <person name="Oh E.-T."/>
            <person name="Kim S.-B."/>
        </authorList>
    </citation>
    <scope>NUCLEOTIDE SEQUENCE [LARGE SCALE GENOMIC DNA]</scope>
    <source>
        <strain evidence="7 8">MMS20-SJTR3</strain>
    </source>
</reference>
<dbReference type="InterPro" id="IPR001041">
    <property type="entry name" value="2Fe-2S_ferredoxin-type"/>
</dbReference>
<dbReference type="Pfam" id="PF00175">
    <property type="entry name" value="NAD_binding_1"/>
    <property type="match status" value="1"/>
</dbReference>
<dbReference type="InterPro" id="IPR036010">
    <property type="entry name" value="2Fe-2S_ferredoxin-like_sf"/>
</dbReference>
<evidence type="ECO:0000256" key="3">
    <source>
        <dbReference type="ARBA" id="ARBA00023125"/>
    </source>
</evidence>
<keyword evidence="8" id="KW-1185">Reference proteome</keyword>
<dbReference type="InterPro" id="IPR008333">
    <property type="entry name" value="Cbr1-like_FAD-bd_dom"/>
</dbReference>
<organism evidence="7 8">
    <name type="scientific">Paraburkholderia sejongensis</name>
    <dbReference type="NCBI Taxonomy" id="2886946"/>
    <lineage>
        <taxon>Bacteria</taxon>
        <taxon>Pseudomonadati</taxon>
        <taxon>Pseudomonadota</taxon>
        <taxon>Betaproteobacteria</taxon>
        <taxon>Burkholderiales</taxon>
        <taxon>Burkholderiaceae</taxon>
        <taxon>Paraburkholderia</taxon>
    </lineage>
</organism>
<dbReference type="SUPFAM" id="SSF48008">
    <property type="entry name" value="GntR ligand-binding domain-like"/>
    <property type="match status" value="1"/>
</dbReference>
<dbReference type="PROSITE" id="PS00197">
    <property type="entry name" value="2FE2S_FER_1"/>
    <property type="match status" value="1"/>
</dbReference>
<dbReference type="InterPro" id="IPR017927">
    <property type="entry name" value="FAD-bd_FR_type"/>
</dbReference>
<dbReference type="InterPro" id="IPR001128">
    <property type="entry name" value="Cyt_P450"/>
</dbReference>
<feature type="domain" description="2Fe-2S ferredoxin-type" evidence="5">
    <location>
        <begin position="3"/>
        <end position="96"/>
    </location>
</feature>
<dbReference type="Pfam" id="PF00970">
    <property type="entry name" value="FAD_binding_6"/>
    <property type="match status" value="1"/>
</dbReference>
<accession>A0ABS8JR03</accession>
<keyword evidence="3" id="KW-0238">DNA-binding</keyword>
<dbReference type="CDD" id="cd06209">
    <property type="entry name" value="BenDO_FAD_NAD"/>
    <property type="match status" value="1"/>
</dbReference>
<dbReference type="Pfam" id="PF00067">
    <property type="entry name" value="p450"/>
    <property type="match status" value="1"/>
</dbReference>
<dbReference type="InterPro" id="IPR036396">
    <property type="entry name" value="Cyt_P450_sf"/>
</dbReference>
<dbReference type="SUPFAM" id="SSF52343">
    <property type="entry name" value="Ferredoxin reductase-like, C-terminal NADP-linked domain"/>
    <property type="match status" value="1"/>
</dbReference>
<dbReference type="InterPro" id="IPR039261">
    <property type="entry name" value="FNR_nucleotide-bd"/>
</dbReference>
<dbReference type="SMART" id="SM00895">
    <property type="entry name" value="FCD"/>
    <property type="match status" value="1"/>
</dbReference>
<dbReference type="Gene3D" id="1.20.120.530">
    <property type="entry name" value="GntR ligand-binding domain-like"/>
    <property type="match status" value="1"/>
</dbReference>
<dbReference type="Gene3D" id="1.10.630.10">
    <property type="entry name" value="Cytochrome P450"/>
    <property type="match status" value="1"/>
</dbReference>
<sequence length="960" mass="104668">MTHQITLRFEDGVTRFIDCEEGERVTDAAIRAKINIPLDCRDGVCGTCKAVCESGEYVLGDCVDDALSPQEASERKVLTCQMSPRSDCVIQLATNSDVSGTGPSSHRGRIAACERVSDSTIAFSVELEKRAELSFLAGQYVNIRVPGTDQTRSYSFSSGPSESRLSFLVRNVRQGVMSSWLCDSAKVGDLIEFRGPLGSFYLRPIERPVLFLAGGTGLAPFLSMLDKIVEDGGSPYPIHLILGVNTDEDLVGIDRLESHAQRVPNFTYACTVASPDSAYPNKGYVTQHISAAQLNDGDADVYLCGPPPMVDAVRDFLSSEGLTPRNFYYEKFAGTGLVVQTGEEHLAPVDVDEAFDLRMALELGAAQLTMGRLSSEQLIRFRQLAEATAQFVAGRRFTDVTRYIEANHAFHLFTIEASGNAQLIALYRQLAVQDYIVRALTDQIEIVGDLVQQHRDIVAAFELGDLNAARDVIALHARHSKATMSRALERMALGKGATAAARPASGLSAATAFAPVAAPVVAPVPASSAPIVVPQSAPQNASQSAPQICPFMANTLPDYSHELNWPAGLEPFKVVDDGSQGDPYEHYRWMREHAPVLRCQSATSDVWFLSRYDDVYEAIRNPKLFSSEVVSPPPLTFLTLFDAPNHSRLRKVVQPSFLPLALDPFVEQIAKRAEDLLDAMIAKGGGDVVDDFAIPLSISTISTMIDVPNEDEEKMKFWSDETFSYFGRLARNAPGTGTDEQSAHAFFAYLKEAMERLAVNGSQSIGGHIARMWKDGVLSEKEAKELCAFVFIAGHDTTTILVANAFRMFAEKPHLLGRIRKNPTDADRFVEEVARYRGTVQRVSRITTEATTVSGVELPKGAVVRLLLSAANRDSRKFADGETFDIDRDSSGHLGFGNGMHKCLGAPLAKLETLIATKALARKIGEIALDPARPIQYVRGNNLTNSGPEHLFVKLGALPA</sequence>
<dbReference type="InterPro" id="IPR006058">
    <property type="entry name" value="2Fe2S_fd_BS"/>
</dbReference>
<proteinExistence type="inferred from homology"/>
<dbReference type="InterPro" id="IPR047683">
    <property type="entry name" value="BenC-like_FAD_NAD-bd"/>
</dbReference>
<dbReference type="SUPFAM" id="SSF48264">
    <property type="entry name" value="Cytochrome P450"/>
    <property type="match status" value="1"/>
</dbReference>
<evidence type="ECO:0000256" key="2">
    <source>
        <dbReference type="ARBA" id="ARBA00023015"/>
    </source>
</evidence>
<evidence type="ECO:0000256" key="4">
    <source>
        <dbReference type="ARBA" id="ARBA00023163"/>
    </source>
</evidence>
<dbReference type="RefSeq" id="WP_230508392.1">
    <property type="nucleotide sequence ID" value="NZ_JAJITD010000003.1"/>
</dbReference>
<dbReference type="InterPro" id="IPR012675">
    <property type="entry name" value="Beta-grasp_dom_sf"/>
</dbReference>
<comment type="caution">
    <text evidence="7">The sequence shown here is derived from an EMBL/GenBank/DDBJ whole genome shotgun (WGS) entry which is preliminary data.</text>
</comment>
<dbReference type="Pfam" id="PF00111">
    <property type="entry name" value="Fer2"/>
    <property type="match status" value="1"/>
</dbReference>
<comment type="similarity">
    <text evidence="1">Belongs to the cytochrome P450 family.</text>
</comment>
<dbReference type="PRINTS" id="PR00359">
    <property type="entry name" value="BP450"/>
</dbReference>
<dbReference type="InterPro" id="IPR008920">
    <property type="entry name" value="TF_FadR/GntR_C"/>
</dbReference>
<keyword evidence="2" id="KW-0805">Transcription regulation</keyword>
<name>A0ABS8JR03_9BURK</name>
<gene>
    <name evidence="7" type="ORF">LJ656_06200</name>
</gene>
<dbReference type="NCBIfam" id="NF040810">
    <property type="entry name" value="BenC"/>
    <property type="match status" value="1"/>
</dbReference>
<dbReference type="SUPFAM" id="SSF63380">
    <property type="entry name" value="Riboflavin synthase domain-like"/>
    <property type="match status" value="1"/>
</dbReference>
<dbReference type="CDD" id="cd00207">
    <property type="entry name" value="fer2"/>
    <property type="match status" value="1"/>
</dbReference>
<evidence type="ECO:0000313" key="7">
    <source>
        <dbReference type="EMBL" id="MCC8392175.1"/>
    </source>
</evidence>
<dbReference type="EMBL" id="JAJITD010000003">
    <property type="protein sequence ID" value="MCC8392175.1"/>
    <property type="molecule type" value="Genomic_DNA"/>
</dbReference>